<evidence type="ECO:0000256" key="1">
    <source>
        <dbReference type="PIRSR" id="PIRSR014972-1"/>
    </source>
</evidence>
<feature type="active site" evidence="1">
    <location>
        <position position="68"/>
    </location>
</feature>
<reference evidence="4" key="2">
    <citation type="submission" date="2021-04" db="EMBL/GenBank/DDBJ databases">
        <authorList>
            <person name="Gilroy R."/>
        </authorList>
    </citation>
    <scope>NUCLEOTIDE SEQUENCE</scope>
    <source>
        <strain evidence="4">CHK179-28034</strain>
    </source>
</reference>
<proteinExistence type="predicted"/>
<accession>A0A9D2J780</accession>
<feature type="active site" evidence="1">
    <location>
        <position position="42"/>
    </location>
</feature>
<dbReference type="SUPFAM" id="SSF54637">
    <property type="entry name" value="Thioesterase/thiol ester dehydrase-isomerase"/>
    <property type="match status" value="1"/>
</dbReference>
<dbReference type="InterPro" id="IPR029069">
    <property type="entry name" value="HotDog_dom_sf"/>
</dbReference>
<dbReference type="Proteomes" id="UP000824049">
    <property type="component" value="Unassembled WGS sequence"/>
</dbReference>
<evidence type="ECO:0000313" key="5">
    <source>
        <dbReference type="Proteomes" id="UP000824049"/>
    </source>
</evidence>
<dbReference type="PANTHER" id="PTHR36934:SF1">
    <property type="entry name" value="THIOESTERASE DOMAIN-CONTAINING PROTEIN"/>
    <property type="match status" value="1"/>
</dbReference>
<protein>
    <submittedName>
        <fullName evidence="4">Thioesterase family protein</fullName>
    </submittedName>
</protein>
<feature type="binding site" evidence="2">
    <location>
        <position position="112"/>
    </location>
    <ligand>
        <name>substrate</name>
    </ligand>
</feature>
<evidence type="ECO:0000313" key="4">
    <source>
        <dbReference type="EMBL" id="HIZ38662.1"/>
    </source>
</evidence>
<dbReference type="PANTHER" id="PTHR36934">
    <property type="entry name" value="BLR0278 PROTEIN"/>
    <property type="match status" value="1"/>
</dbReference>
<sequence>MDLNTGMKMTLTDTVTMDNAAKTLGSGSLLVYGTPAMLLLVEKTAVALLEGHLDEGMTTVGTNLNVDHVSATPLDAEVSCQVELTEIDRKRLVFSVEVKDAAGVIGKGTHERFIVQADKFQQKANGKFQA</sequence>
<dbReference type="PIRSF" id="PIRSF014972">
    <property type="entry name" value="FlK"/>
    <property type="match status" value="1"/>
</dbReference>
<dbReference type="EMBL" id="DXBR01000021">
    <property type="protein sequence ID" value="HIZ38662.1"/>
    <property type="molecule type" value="Genomic_DNA"/>
</dbReference>
<reference evidence="4" key="1">
    <citation type="journal article" date="2021" name="PeerJ">
        <title>Extensive microbial diversity within the chicken gut microbiome revealed by metagenomics and culture.</title>
        <authorList>
            <person name="Gilroy R."/>
            <person name="Ravi A."/>
            <person name="Getino M."/>
            <person name="Pursley I."/>
            <person name="Horton D.L."/>
            <person name="Alikhan N.F."/>
            <person name="Baker D."/>
            <person name="Gharbi K."/>
            <person name="Hall N."/>
            <person name="Watson M."/>
            <person name="Adriaenssens E.M."/>
            <person name="Foster-Nyarko E."/>
            <person name="Jarju S."/>
            <person name="Secka A."/>
            <person name="Antonio M."/>
            <person name="Oren A."/>
            <person name="Chaudhuri R.R."/>
            <person name="La Ragione R."/>
            <person name="Hildebrand F."/>
            <person name="Pallen M.J."/>
        </authorList>
    </citation>
    <scope>NUCLEOTIDE SEQUENCE</scope>
    <source>
        <strain evidence="4">CHK179-28034</strain>
    </source>
</reference>
<name>A0A9D2J780_9FIRM</name>
<dbReference type="Gene3D" id="3.10.129.10">
    <property type="entry name" value="Hotdog Thioesterase"/>
    <property type="match status" value="1"/>
</dbReference>
<evidence type="ECO:0000256" key="2">
    <source>
        <dbReference type="PIRSR" id="PIRSR014972-2"/>
    </source>
</evidence>
<dbReference type="InterPro" id="IPR025540">
    <property type="entry name" value="FlK"/>
</dbReference>
<comment type="caution">
    <text evidence="4">The sequence shown here is derived from an EMBL/GenBank/DDBJ whole genome shotgun (WGS) entry which is preliminary data.</text>
</comment>
<dbReference type="InterPro" id="IPR054485">
    <property type="entry name" value="FlK-like_dom"/>
</dbReference>
<feature type="binding site" evidence="2">
    <location>
        <position position="61"/>
    </location>
    <ligand>
        <name>substrate</name>
    </ligand>
</feature>
<gene>
    <name evidence="4" type="ORF">H9968_01875</name>
</gene>
<organism evidence="4 5">
    <name type="scientific">Candidatus Anaerobutyricum stercoris</name>
    <dbReference type="NCBI Taxonomy" id="2838457"/>
    <lineage>
        <taxon>Bacteria</taxon>
        <taxon>Bacillati</taxon>
        <taxon>Bacillota</taxon>
        <taxon>Clostridia</taxon>
        <taxon>Lachnospirales</taxon>
        <taxon>Lachnospiraceae</taxon>
        <taxon>Anaerobutyricum</taxon>
    </lineage>
</organism>
<dbReference type="Pfam" id="PF22636">
    <property type="entry name" value="FlK"/>
    <property type="match status" value="1"/>
</dbReference>
<feature type="domain" description="Fluoroacetyl-CoA-specific thioesterase-like" evidence="3">
    <location>
        <begin position="15"/>
        <end position="117"/>
    </location>
</feature>
<feature type="active site" evidence="1">
    <location>
        <position position="34"/>
    </location>
</feature>
<feature type="binding site" evidence="2">
    <location>
        <position position="61"/>
    </location>
    <ligand>
        <name>CoA</name>
        <dbReference type="ChEBI" id="CHEBI:57287"/>
    </ligand>
</feature>
<dbReference type="AlphaFoldDB" id="A0A9D2J780"/>
<evidence type="ECO:0000259" key="3">
    <source>
        <dbReference type="Pfam" id="PF22636"/>
    </source>
</evidence>